<accession>A0A499VZL2</accession>
<organism evidence="2">
    <name type="scientific">Streptomyces avermitilis</name>
    <dbReference type="NCBI Taxonomy" id="33903"/>
    <lineage>
        <taxon>Bacteria</taxon>
        <taxon>Bacillati</taxon>
        <taxon>Actinomycetota</taxon>
        <taxon>Actinomycetes</taxon>
        <taxon>Kitasatosporales</taxon>
        <taxon>Streptomycetaceae</taxon>
        <taxon>Streptomyces</taxon>
    </lineage>
</organism>
<feature type="region of interest" description="Disordered" evidence="1">
    <location>
        <begin position="82"/>
        <end position="174"/>
    </location>
</feature>
<dbReference type="AlphaFoldDB" id="A0A499VZL2"/>
<evidence type="ECO:0000256" key="1">
    <source>
        <dbReference type="SAM" id="MobiDB-lite"/>
    </source>
</evidence>
<reference evidence="2" key="1">
    <citation type="submission" date="2019-04" db="EMBL/GenBank/DDBJ databases">
        <title>Draft genome sequences of Streptomyces avermitilis MC3.</title>
        <authorList>
            <person name="Komaki H."/>
            <person name="Tamura T."/>
            <person name="Hosoyama A."/>
        </authorList>
    </citation>
    <scope>NUCLEOTIDE SEQUENCE</scope>
    <source>
        <strain evidence="2">MC3</strain>
    </source>
</reference>
<dbReference type="EMBL" id="AP019621">
    <property type="protein sequence ID" value="BBJ53376.1"/>
    <property type="molecule type" value="Genomic_DNA"/>
</dbReference>
<protein>
    <submittedName>
        <fullName evidence="2">Uncharacterized protein</fullName>
    </submittedName>
</protein>
<proteinExistence type="predicted"/>
<evidence type="ECO:0000313" key="2">
    <source>
        <dbReference type="EMBL" id="BBJ53376.1"/>
    </source>
</evidence>
<name>A0A499VZL2_STRAX</name>
<sequence length="174" mass="18652">MRRQVLGQPLPLPVAAREDQQQLHLGLRQRGAHALEHVGEVRLREEAGLRFGDDQGDRVRAVGGEGTGRRVRDIAELRDGRLDGRAGGVADPGDPLITRETVPRPTPARAATSSRVGRPPLRPRAPWPAIGSASRRPTLAWNLTVPSGPATGPGAALPEPRTGRKGLIGTRRRA</sequence>
<gene>
    <name evidence="2" type="ORF">SAVMC3_60050</name>
</gene>